<proteinExistence type="predicted"/>
<comment type="caution">
    <text evidence="2">The sequence shown here is derived from an EMBL/GenBank/DDBJ whole genome shotgun (WGS) entry which is preliminary data.</text>
</comment>
<dbReference type="InterPro" id="IPR005174">
    <property type="entry name" value="KIB1-4_b-propeller"/>
</dbReference>
<evidence type="ECO:0000259" key="1">
    <source>
        <dbReference type="Pfam" id="PF03478"/>
    </source>
</evidence>
<organism evidence="2 3">
    <name type="scientific">Rhynchospora breviuscula</name>
    <dbReference type="NCBI Taxonomy" id="2022672"/>
    <lineage>
        <taxon>Eukaryota</taxon>
        <taxon>Viridiplantae</taxon>
        <taxon>Streptophyta</taxon>
        <taxon>Embryophyta</taxon>
        <taxon>Tracheophyta</taxon>
        <taxon>Spermatophyta</taxon>
        <taxon>Magnoliopsida</taxon>
        <taxon>Liliopsida</taxon>
        <taxon>Poales</taxon>
        <taxon>Cyperaceae</taxon>
        <taxon>Cyperoideae</taxon>
        <taxon>Rhynchosporeae</taxon>
        <taxon>Rhynchospora</taxon>
    </lineage>
</organism>
<evidence type="ECO:0000313" key="3">
    <source>
        <dbReference type="Proteomes" id="UP001151287"/>
    </source>
</evidence>
<dbReference type="Gene3D" id="1.20.1280.50">
    <property type="match status" value="1"/>
</dbReference>
<evidence type="ECO:0000313" key="2">
    <source>
        <dbReference type="EMBL" id="KAJ1688998.1"/>
    </source>
</evidence>
<accession>A0A9Q0C829</accession>
<dbReference type="PANTHER" id="PTHR33165">
    <property type="entry name" value="F-BOX DOMAIN CONTAINING PROTEIN-LIKE-RELATED"/>
    <property type="match status" value="1"/>
</dbReference>
<name>A0A9Q0C829_9POAL</name>
<dbReference type="OrthoDB" id="619541at2759"/>
<feature type="domain" description="KIB1-4 beta-propeller" evidence="1">
    <location>
        <begin position="74"/>
        <end position="311"/>
    </location>
</feature>
<reference evidence="2" key="1">
    <citation type="journal article" date="2022" name="Cell">
        <title>Repeat-based holocentromeres influence genome architecture and karyotype evolution.</title>
        <authorList>
            <person name="Hofstatter P.G."/>
            <person name="Thangavel G."/>
            <person name="Lux T."/>
            <person name="Neumann P."/>
            <person name="Vondrak T."/>
            <person name="Novak P."/>
            <person name="Zhang M."/>
            <person name="Costa L."/>
            <person name="Castellani M."/>
            <person name="Scott A."/>
            <person name="Toegelov H."/>
            <person name="Fuchs J."/>
            <person name="Mata-Sucre Y."/>
            <person name="Dias Y."/>
            <person name="Vanzela A.L.L."/>
            <person name="Huettel B."/>
            <person name="Almeida C.C.S."/>
            <person name="Simkova H."/>
            <person name="Souza G."/>
            <person name="Pedrosa-Harand A."/>
            <person name="Macas J."/>
            <person name="Mayer K.F.X."/>
            <person name="Houben A."/>
            <person name="Marques A."/>
        </authorList>
    </citation>
    <scope>NUCLEOTIDE SEQUENCE</scope>
    <source>
        <strain evidence="2">RhyBre1mFocal</strain>
    </source>
</reference>
<dbReference type="Pfam" id="PF03478">
    <property type="entry name" value="Beta-prop_KIB1-4"/>
    <property type="match status" value="1"/>
</dbReference>
<dbReference type="Proteomes" id="UP001151287">
    <property type="component" value="Unassembled WGS sequence"/>
</dbReference>
<gene>
    <name evidence="2" type="ORF">LUZ63_013153</name>
</gene>
<dbReference type="EMBL" id="JAMQYH010000004">
    <property type="protein sequence ID" value="KAJ1688998.1"/>
    <property type="molecule type" value="Genomic_DNA"/>
</dbReference>
<sequence>MAVIMESIKSPNPDWASLPSDLLYLITTKLSDLLDFIGFRAVCKPWRASAPISNLPPPQFPWILDFNVSDRLRFFSLSSGKVFTFPVPPQLNGKHLLGPQLVGYLLFGRYHAKDMSLFNPLSRHHVLLPSFVDSWFPNYVLEQAGDYLIASIWRCNSSRLASYRLGDQKWNIGKERGHQLNRTCLCSNGMLFSYEWWNGGTKIVEIATDELISVVSSPLKKTQAFFSFVESFGDILMVATSNYWAIYDHFFIYKLNVDFDSANQNPYWVQTKSIGDCVLFISGHASFSFKAGQFHGSVSNCIYFQDGSSIYRYSIEDGGRVMIPCPFDNWRVFVPSLQYLNTSSSE</sequence>
<protein>
    <recommendedName>
        <fullName evidence="1">KIB1-4 beta-propeller domain-containing protein</fullName>
    </recommendedName>
</protein>
<dbReference type="AlphaFoldDB" id="A0A9Q0C829"/>
<keyword evidence="3" id="KW-1185">Reference proteome</keyword>